<comment type="caution">
    <text evidence="6">The sequence shown here is derived from an EMBL/GenBank/DDBJ whole genome shotgun (WGS) entry which is preliminary data.</text>
</comment>
<dbReference type="Proteomes" id="UP000003781">
    <property type="component" value="Unassembled WGS sequence"/>
</dbReference>
<keyword evidence="7" id="KW-1185">Reference proteome</keyword>
<dbReference type="InterPro" id="IPR024385">
    <property type="entry name" value="DUF3854"/>
</dbReference>
<dbReference type="PANTHER" id="PTHR34985:SF1">
    <property type="entry name" value="SLR0554 PROTEIN"/>
    <property type="match status" value="1"/>
</dbReference>
<dbReference type="AlphaFoldDB" id="A3IZ66"/>
<proteinExistence type="predicted"/>
<dbReference type="SMART" id="SM00885">
    <property type="entry name" value="D5_N"/>
    <property type="match status" value="1"/>
</dbReference>
<feature type="compositionally biased region" description="Low complexity" evidence="4">
    <location>
        <begin position="906"/>
        <end position="916"/>
    </location>
</feature>
<keyword evidence="1" id="KW-0547">Nucleotide-binding</keyword>
<evidence type="ECO:0000256" key="3">
    <source>
        <dbReference type="SAM" id="Coils"/>
    </source>
</evidence>
<dbReference type="RefSeq" id="WP_008278684.1">
    <property type="nucleotide sequence ID" value="NZ_AAXW01000095.1"/>
</dbReference>
<dbReference type="PROSITE" id="PS51206">
    <property type="entry name" value="SF3_HELICASE_1"/>
    <property type="match status" value="1"/>
</dbReference>
<evidence type="ECO:0000256" key="1">
    <source>
        <dbReference type="ARBA" id="ARBA00022741"/>
    </source>
</evidence>
<evidence type="ECO:0000259" key="5">
    <source>
        <dbReference type="PROSITE" id="PS51206"/>
    </source>
</evidence>
<feature type="domain" description="SF3 helicase" evidence="5">
    <location>
        <begin position="504"/>
        <end position="659"/>
    </location>
</feature>
<dbReference type="Pfam" id="PF12965">
    <property type="entry name" value="DUF3854"/>
    <property type="match status" value="1"/>
</dbReference>
<name>A3IZ66_9CHRO</name>
<accession>A3IZ66</accession>
<reference evidence="6 7" key="1">
    <citation type="submission" date="2007-03" db="EMBL/GenBank/DDBJ databases">
        <authorList>
            <person name="Stal L."/>
            <person name="Ferriera S."/>
            <person name="Johnson J."/>
            <person name="Kravitz S."/>
            <person name="Beeson K."/>
            <person name="Sutton G."/>
            <person name="Rogers Y.-H."/>
            <person name="Friedman R."/>
            <person name="Frazier M."/>
            <person name="Venter J.C."/>
        </authorList>
    </citation>
    <scope>NUCLEOTIDE SEQUENCE [LARGE SCALE GENOMIC DNA]</scope>
    <source>
        <strain evidence="6 7">CCY0110</strain>
    </source>
</reference>
<feature type="coiled-coil region" evidence="3">
    <location>
        <begin position="373"/>
        <end position="414"/>
    </location>
</feature>
<dbReference type="InterPro" id="IPR034154">
    <property type="entry name" value="TOPRIM_DnaG/twinkle"/>
</dbReference>
<sequence>MNNINEQHRNEWVKGSGVDSEIVYLNVRSLIGPATYDFLLYSENVARRNDGRIDNRTLKANQHLEDGGWGVNATDPKTGDNLLWGQLKPNNPKVTPDGKVRKYEVPPFEPVEAICLKVSRRIGLKVAKKAGLLKEYRERIREQWILTEGITYKEFLRQKDQLFWKWVKENPEVAIAVVEGTKKAGALLSQGIAAVSIPGIWNGSPKDDDGTPTLLPQLQYLATPAREVVIIFDQDEKLKTQASVIAARERLASCFREACCKVLFLCWETPEKGIDDAISKRSAERGVANGKEWFKGIWGNRSVEPASIKITKLEHELPKWSEEGLTLYFEKLYKDRLIFEDKTGDWHLYGAEKEGIWGQISKIQLERRIILELRELKQQFEQINGQIALAIKSVKDSNRSRDEKKEIIDQLKAQKPTYREITINFVEKLGKKLSRILLVKEMACNAHKGLIPFKNGVLDIETRDLWPHSPTNYFTWSLPYDYNPLATGEPIKQWLLEMMQGDESLVELIRAYLHGVVTGRADWQKFLELIGPGGTGKSTLIRLAIALVGFSNCHVTTLKRLETSKFETANIKDKRLVLVTDAERYTGDVTTLKALTGEDSLPYEKKMQQATGGFKPDCLVIIAGNEHIKTADYTSGLQRRRITVGMKRKISEENQKNLIKHDNQGNISGEFVPYIPGFLNWVLEMESESASECIKNAHKRCVKLTLERIESMVENNPIAAWLNENIIYDPDSYTHVGKAIASKENDEVYVGASKWLYPNYCAFCEGIKVNPISLNRFSTLLLDLCNHQLNLGDVAKDRNRNGVFIQGLKIRDHLDDEAPFIEGLWVKRLTATEARKSTVVTESVMAVKPYVILETHTGEDCDGCVGTLVDQGKNNCSHDQLLNLEGESIKDNGSKNVVAEKPPKRTTQPSQSTPTTVTERKQCHNNPSQHKIINREELIKRIDVQMAKLGWSTNTGKEYLVSIYRVSSCKRLSDSQLLEFYQNLKVASSQPIRQTSDYSVGQFLQGLIPHPMGTMKIQGKVTLENGDLWLEDEHGVSYPLSVMEGIKVSDNEIKLH</sequence>
<dbReference type="InterPro" id="IPR006500">
    <property type="entry name" value="Helicase_put_C_phage/plasmid"/>
</dbReference>
<dbReference type="InterPro" id="IPR014818">
    <property type="entry name" value="Phage/plasmid_primase_P4_C"/>
</dbReference>
<dbReference type="Gene3D" id="3.40.50.300">
    <property type="entry name" value="P-loop containing nucleotide triphosphate hydrolases"/>
    <property type="match status" value="1"/>
</dbReference>
<dbReference type="EMBL" id="AAXW01000095">
    <property type="protein sequence ID" value="EAZ88236.1"/>
    <property type="molecule type" value="Genomic_DNA"/>
</dbReference>
<evidence type="ECO:0000256" key="2">
    <source>
        <dbReference type="ARBA" id="ARBA00022840"/>
    </source>
</evidence>
<protein>
    <recommendedName>
        <fullName evidence="5">SF3 helicase domain-containing protein</fullName>
    </recommendedName>
</protein>
<dbReference type="OrthoDB" id="505390at2"/>
<dbReference type="eggNOG" id="COG1061">
    <property type="taxonomic scope" value="Bacteria"/>
</dbReference>
<dbReference type="Pfam" id="PF08706">
    <property type="entry name" value="D5_N"/>
    <property type="match status" value="1"/>
</dbReference>
<evidence type="ECO:0000256" key="4">
    <source>
        <dbReference type="SAM" id="MobiDB-lite"/>
    </source>
</evidence>
<organism evidence="6 7">
    <name type="scientific">Crocosphaera chwakensis CCY0110</name>
    <dbReference type="NCBI Taxonomy" id="391612"/>
    <lineage>
        <taxon>Bacteria</taxon>
        <taxon>Bacillati</taxon>
        <taxon>Cyanobacteriota</taxon>
        <taxon>Cyanophyceae</taxon>
        <taxon>Oscillatoriophycideae</taxon>
        <taxon>Chroococcales</taxon>
        <taxon>Aphanothecaceae</taxon>
        <taxon>Crocosphaera</taxon>
        <taxon>Crocosphaera chwakensis</taxon>
    </lineage>
</organism>
<keyword evidence="3" id="KW-0175">Coiled coil</keyword>
<keyword evidence="2" id="KW-0067">ATP-binding</keyword>
<evidence type="ECO:0000313" key="6">
    <source>
        <dbReference type="EMBL" id="EAZ88236.1"/>
    </source>
</evidence>
<dbReference type="CDD" id="cd01029">
    <property type="entry name" value="TOPRIM_primases"/>
    <property type="match status" value="1"/>
</dbReference>
<gene>
    <name evidence="6" type="ORF">CY0110_01270</name>
</gene>
<dbReference type="Pfam" id="PF19263">
    <property type="entry name" value="DUF5906"/>
    <property type="match status" value="1"/>
</dbReference>
<evidence type="ECO:0000313" key="7">
    <source>
        <dbReference type="Proteomes" id="UP000003781"/>
    </source>
</evidence>
<dbReference type="NCBIfam" id="TIGR01613">
    <property type="entry name" value="primase_Cterm"/>
    <property type="match status" value="1"/>
</dbReference>
<feature type="region of interest" description="Disordered" evidence="4">
    <location>
        <begin position="892"/>
        <end position="927"/>
    </location>
</feature>
<dbReference type="InterPro" id="IPR045455">
    <property type="entry name" value="NrS-1_pol-like_helicase"/>
</dbReference>
<dbReference type="PANTHER" id="PTHR34985">
    <property type="entry name" value="SLR0554 PROTEIN"/>
    <property type="match status" value="1"/>
</dbReference>
<dbReference type="GO" id="GO:0005524">
    <property type="term" value="F:ATP binding"/>
    <property type="evidence" value="ECO:0007669"/>
    <property type="project" value="UniProtKB-KW"/>
</dbReference>
<dbReference type="SUPFAM" id="SSF52540">
    <property type="entry name" value="P-loop containing nucleoside triphosphate hydrolases"/>
    <property type="match status" value="1"/>
</dbReference>
<dbReference type="eggNOG" id="COG3378">
    <property type="taxonomic scope" value="Bacteria"/>
</dbReference>
<dbReference type="InterPro" id="IPR014015">
    <property type="entry name" value="Helicase_SF3_DNA-vir"/>
</dbReference>
<dbReference type="InterPro" id="IPR027417">
    <property type="entry name" value="P-loop_NTPase"/>
</dbReference>